<protein>
    <recommendedName>
        <fullName evidence="3">F-box domain-containing protein</fullName>
    </recommendedName>
</protein>
<reference evidence="1" key="1">
    <citation type="journal article" date="2021" name="New Phytol.">
        <title>Evolutionary innovations through gain and loss of genes in the ectomycorrhizal Boletales.</title>
        <authorList>
            <person name="Wu G."/>
            <person name="Miyauchi S."/>
            <person name="Morin E."/>
            <person name="Kuo A."/>
            <person name="Drula E."/>
            <person name="Varga T."/>
            <person name="Kohler A."/>
            <person name="Feng B."/>
            <person name="Cao Y."/>
            <person name="Lipzen A."/>
            <person name="Daum C."/>
            <person name="Hundley H."/>
            <person name="Pangilinan J."/>
            <person name="Johnson J."/>
            <person name="Barry K."/>
            <person name="LaButti K."/>
            <person name="Ng V."/>
            <person name="Ahrendt S."/>
            <person name="Min B."/>
            <person name="Choi I.G."/>
            <person name="Park H."/>
            <person name="Plett J.M."/>
            <person name="Magnuson J."/>
            <person name="Spatafora J.W."/>
            <person name="Nagy L.G."/>
            <person name="Henrissat B."/>
            <person name="Grigoriev I.V."/>
            <person name="Yang Z.L."/>
            <person name="Xu J."/>
            <person name="Martin F.M."/>
        </authorList>
    </citation>
    <scope>NUCLEOTIDE SEQUENCE</scope>
    <source>
        <strain evidence="1">KKN 215</strain>
    </source>
</reference>
<keyword evidence="2" id="KW-1185">Reference proteome</keyword>
<comment type="caution">
    <text evidence="1">The sequence shown here is derived from an EMBL/GenBank/DDBJ whole genome shotgun (WGS) entry which is preliminary data.</text>
</comment>
<dbReference type="InterPro" id="IPR032675">
    <property type="entry name" value="LRR_dom_sf"/>
</dbReference>
<organism evidence="1 2">
    <name type="scientific">Cristinia sonorae</name>
    <dbReference type="NCBI Taxonomy" id="1940300"/>
    <lineage>
        <taxon>Eukaryota</taxon>
        <taxon>Fungi</taxon>
        <taxon>Dikarya</taxon>
        <taxon>Basidiomycota</taxon>
        <taxon>Agaricomycotina</taxon>
        <taxon>Agaricomycetes</taxon>
        <taxon>Agaricomycetidae</taxon>
        <taxon>Agaricales</taxon>
        <taxon>Pleurotineae</taxon>
        <taxon>Stephanosporaceae</taxon>
        <taxon>Cristinia</taxon>
    </lineage>
</organism>
<dbReference type="AlphaFoldDB" id="A0A8K0UVY8"/>
<evidence type="ECO:0008006" key="3">
    <source>
        <dbReference type="Google" id="ProtNLM"/>
    </source>
</evidence>
<sequence length="448" mass="50617">MTAQLPVEIWFLVCRFLVNKADMTDLQNVTLTSGFFREIAQPLLFHTVKLYIHAEYGEVGNIVRWSRSTRFHRDFLGRMAFVSSPRVAPCIRRIVISLSRFEHFPPRGTGSVDADLLTHALMRRVPSFVNLTRFKIQQCPIFGFVLRQLFATPSLIKLTIHGSPISFDTSLLTAPPAFNLKFLRLRSITAHQSFYLKPWLKSLFSSPINHIDLEEGDCATALASFIASDPSFPSLPSLQAVTIGPCHTDVLDISGLLQKCPMLKALSLNGNGRITDTVPIPEGCVPLLCTLFGLWSQIEVYLRHPSIRNIFVRAITPSQAIPFLERVHFLRPELTNIKLSYSLTKDMDTQVIKIALTRFRQLEEFTLNATPDNEAFFDDALDIFLTAIELDLAPTLRKILIGSSGWYRNQPERIEKIDSGLMVSVQMKCPALGHLCLRSSEMTREWVA</sequence>
<dbReference type="SUPFAM" id="SSF52047">
    <property type="entry name" value="RNI-like"/>
    <property type="match status" value="1"/>
</dbReference>
<dbReference type="OrthoDB" id="3026011at2759"/>
<name>A0A8K0UVY8_9AGAR</name>
<proteinExistence type="predicted"/>
<evidence type="ECO:0000313" key="1">
    <source>
        <dbReference type="EMBL" id="KAH8105107.1"/>
    </source>
</evidence>
<gene>
    <name evidence="1" type="ORF">BXZ70DRAFT_1061732</name>
</gene>
<dbReference type="Proteomes" id="UP000813824">
    <property type="component" value="Unassembled WGS sequence"/>
</dbReference>
<accession>A0A8K0UVY8</accession>
<evidence type="ECO:0000313" key="2">
    <source>
        <dbReference type="Proteomes" id="UP000813824"/>
    </source>
</evidence>
<dbReference type="EMBL" id="JAEVFJ010000004">
    <property type="protein sequence ID" value="KAH8105107.1"/>
    <property type="molecule type" value="Genomic_DNA"/>
</dbReference>
<dbReference type="Gene3D" id="3.80.10.10">
    <property type="entry name" value="Ribonuclease Inhibitor"/>
    <property type="match status" value="1"/>
</dbReference>